<protein>
    <submittedName>
        <fullName evidence="3">DUF3108 domain-containing protein</fullName>
    </submittedName>
</protein>
<feature type="compositionally biased region" description="Pro residues" evidence="1">
    <location>
        <begin position="99"/>
        <end position="134"/>
    </location>
</feature>
<dbReference type="EMBL" id="CP044065">
    <property type="protein sequence ID" value="QET03086.1"/>
    <property type="molecule type" value="Genomic_DNA"/>
</dbReference>
<accession>A0A5P2H591</accession>
<evidence type="ECO:0000313" key="3">
    <source>
        <dbReference type="EMBL" id="QET03086.1"/>
    </source>
</evidence>
<gene>
    <name evidence="3" type="ORF">FOB72_14205</name>
</gene>
<feature type="compositionally biased region" description="Low complexity" evidence="1">
    <location>
        <begin position="135"/>
        <end position="179"/>
    </location>
</feature>
<dbReference type="OrthoDB" id="8526020at2"/>
<keyword evidence="2" id="KW-0472">Membrane</keyword>
<name>A0A5P2H591_9BURK</name>
<feature type="region of interest" description="Disordered" evidence="1">
    <location>
        <begin position="99"/>
        <end position="194"/>
    </location>
</feature>
<sequence length="408" mass="43146">MQNGAVRSTAACATSPNASLRNLAILAAPRRPTPPAPLAPAERRARRWRWGGVVALVLGVHALLLLGLVRLPLPRVPDMPDMPMLQAILLPPPPPPSVPRPAVAPLPRAPEHVPTPAPPAAQPEPAPAPQPAAPPVATAPAGDTTAATGAGTDGAAPGAAAAGGPSEASGPASGATTGPTPGPTPGPPAPAYAAPASETLHYASYVNGVQNPDGLIRWEQDGAHYRLAVETRVLWFRFAFQSTGTLTERGLAPDRYEENWRGKVRATRIDRAAGVVAFESRGNQVPLPPDIQDRFSVFLQIVGWVRGDPTRYATPGVTETFHLADTSDVEAIQVQYVGEDDIDVGNGQFITRAKHFVRLPRRADDKRRVEIWLAPSLGWMPARLRQTEPDGTQIDLVYRGVSGEGSGR</sequence>
<evidence type="ECO:0000313" key="4">
    <source>
        <dbReference type="Proteomes" id="UP000322822"/>
    </source>
</evidence>
<keyword evidence="2" id="KW-0812">Transmembrane</keyword>
<evidence type="ECO:0000256" key="2">
    <source>
        <dbReference type="SAM" id="Phobius"/>
    </source>
</evidence>
<proteinExistence type="predicted"/>
<organism evidence="3 4">
    <name type="scientific">Cupriavidus pauculus</name>
    <dbReference type="NCBI Taxonomy" id="82633"/>
    <lineage>
        <taxon>Bacteria</taxon>
        <taxon>Pseudomonadati</taxon>
        <taxon>Pseudomonadota</taxon>
        <taxon>Betaproteobacteria</taxon>
        <taxon>Burkholderiales</taxon>
        <taxon>Burkholderiaceae</taxon>
        <taxon>Cupriavidus</taxon>
    </lineage>
</organism>
<feature type="compositionally biased region" description="Pro residues" evidence="1">
    <location>
        <begin position="180"/>
        <end position="190"/>
    </location>
</feature>
<dbReference type="Proteomes" id="UP000322822">
    <property type="component" value="Chromosome 1"/>
</dbReference>
<reference evidence="3 4" key="1">
    <citation type="submission" date="2019-09" db="EMBL/GenBank/DDBJ databases">
        <title>FDA dAtabase for Regulatory Grade micrObial Sequences (FDA-ARGOS): Supporting development and validation of Infectious Disease Dx tests.</title>
        <authorList>
            <person name="Sciortino C."/>
            <person name="Tallon L."/>
            <person name="Sadzewicz L."/>
            <person name="Vavikolanu K."/>
            <person name="Mehta A."/>
            <person name="Aluvathingal J."/>
            <person name="Nadendla S."/>
            <person name="Nandy P."/>
            <person name="Geyer C."/>
            <person name="Yan Y."/>
            <person name="Sichtig H."/>
        </authorList>
    </citation>
    <scope>NUCLEOTIDE SEQUENCE [LARGE SCALE GENOMIC DNA]</scope>
    <source>
        <strain evidence="3 4">FDAARGOS_664</strain>
    </source>
</reference>
<keyword evidence="2" id="KW-1133">Transmembrane helix</keyword>
<evidence type="ECO:0000256" key="1">
    <source>
        <dbReference type="SAM" id="MobiDB-lite"/>
    </source>
</evidence>
<dbReference type="InterPro" id="IPR021457">
    <property type="entry name" value="DUF3108"/>
</dbReference>
<dbReference type="Pfam" id="PF11306">
    <property type="entry name" value="DUF3108"/>
    <property type="match status" value="1"/>
</dbReference>
<dbReference type="AlphaFoldDB" id="A0A5P2H591"/>
<feature type="transmembrane region" description="Helical" evidence="2">
    <location>
        <begin position="53"/>
        <end position="73"/>
    </location>
</feature>